<evidence type="ECO:0000313" key="3">
    <source>
        <dbReference type="Proteomes" id="UP000236291"/>
    </source>
</evidence>
<accession>A0A2K3LDT8</accession>
<evidence type="ECO:0000313" key="2">
    <source>
        <dbReference type="EMBL" id="PNX76696.1"/>
    </source>
</evidence>
<name>A0A2K3LDT8_TRIPR</name>
<protein>
    <submittedName>
        <fullName evidence="2">Uncharacterized protein</fullName>
    </submittedName>
</protein>
<feature type="non-terminal residue" evidence="2">
    <location>
        <position position="1"/>
    </location>
</feature>
<reference evidence="2 3" key="1">
    <citation type="journal article" date="2014" name="Am. J. Bot.">
        <title>Genome assembly and annotation for red clover (Trifolium pratense; Fabaceae).</title>
        <authorList>
            <person name="Istvanek J."/>
            <person name="Jaros M."/>
            <person name="Krenek A."/>
            <person name="Repkova J."/>
        </authorList>
    </citation>
    <scope>NUCLEOTIDE SEQUENCE [LARGE SCALE GENOMIC DNA]</scope>
    <source>
        <strain evidence="3">cv. Tatra</strain>
        <tissue evidence="2">Young leaves</tissue>
    </source>
</reference>
<gene>
    <name evidence="2" type="ORF">L195_g032654</name>
</gene>
<dbReference type="AlphaFoldDB" id="A0A2K3LDT8"/>
<dbReference type="EMBL" id="ASHM01031123">
    <property type="protein sequence ID" value="PNX76696.1"/>
    <property type="molecule type" value="Genomic_DNA"/>
</dbReference>
<evidence type="ECO:0000256" key="1">
    <source>
        <dbReference type="SAM" id="MobiDB-lite"/>
    </source>
</evidence>
<feature type="region of interest" description="Disordered" evidence="1">
    <location>
        <begin position="15"/>
        <end position="37"/>
    </location>
</feature>
<reference evidence="2 3" key="2">
    <citation type="journal article" date="2017" name="Front. Plant Sci.">
        <title>Gene Classification and Mining of Molecular Markers Useful in Red Clover (Trifolium pratense) Breeding.</title>
        <authorList>
            <person name="Istvanek J."/>
            <person name="Dluhosova J."/>
            <person name="Dluhos P."/>
            <person name="Patkova L."/>
            <person name="Nedelnik J."/>
            <person name="Repkova J."/>
        </authorList>
    </citation>
    <scope>NUCLEOTIDE SEQUENCE [LARGE SCALE GENOMIC DNA]</scope>
    <source>
        <strain evidence="3">cv. Tatra</strain>
        <tissue evidence="2">Young leaves</tissue>
    </source>
</reference>
<dbReference type="Proteomes" id="UP000236291">
    <property type="component" value="Unassembled WGS sequence"/>
</dbReference>
<comment type="caution">
    <text evidence="2">The sequence shown here is derived from an EMBL/GenBank/DDBJ whole genome shotgun (WGS) entry which is preliminary data.</text>
</comment>
<proteinExistence type="predicted"/>
<sequence length="37" mass="4100">VWTPKTTNLVNLNPKRNAIEGNHGRNLPPCCTNPSKN</sequence>
<organism evidence="2 3">
    <name type="scientific">Trifolium pratense</name>
    <name type="common">Red clover</name>
    <dbReference type="NCBI Taxonomy" id="57577"/>
    <lineage>
        <taxon>Eukaryota</taxon>
        <taxon>Viridiplantae</taxon>
        <taxon>Streptophyta</taxon>
        <taxon>Embryophyta</taxon>
        <taxon>Tracheophyta</taxon>
        <taxon>Spermatophyta</taxon>
        <taxon>Magnoliopsida</taxon>
        <taxon>eudicotyledons</taxon>
        <taxon>Gunneridae</taxon>
        <taxon>Pentapetalae</taxon>
        <taxon>rosids</taxon>
        <taxon>fabids</taxon>
        <taxon>Fabales</taxon>
        <taxon>Fabaceae</taxon>
        <taxon>Papilionoideae</taxon>
        <taxon>50 kb inversion clade</taxon>
        <taxon>NPAAA clade</taxon>
        <taxon>Hologalegina</taxon>
        <taxon>IRL clade</taxon>
        <taxon>Trifolieae</taxon>
        <taxon>Trifolium</taxon>
    </lineage>
</organism>